<dbReference type="InterPro" id="IPR042176">
    <property type="entry name" value="Pantoate_ligase_C"/>
</dbReference>
<comment type="function">
    <text evidence="8">Catalyzes the condensation of pantoate with beta-alanine in an ATP-dependent reaction via a pantoyl-adenylate intermediate.</text>
</comment>
<dbReference type="NCBIfam" id="TIGR00018">
    <property type="entry name" value="panC"/>
    <property type="match status" value="1"/>
</dbReference>
<evidence type="ECO:0000256" key="6">
    <source>
        <dbReference type="ARBA" id="ARBA00022840"/>
    </source>
</evidence>
<evidence type="ECO:0000256" key="4">
    <source>
        <dbReference type="ARBA" id="ARBA00022655"/>
    </source>
</evidence>
<dbReference type="GO" id="GO:0015940">
    <property type="term" value="P:pantothenate biosynthetic process"/>
    <property type="evidence" value="ECO:0007669"/>
    <property type="project" value="UniProtKB-UniRule"/>
</dbReference>
<dbReference type="GO" id="GO:0004592">
    <property type="term" value="F:pantoate-beta-alanine ligase activity"/>
    <property type="evidence" value="ECO:0007669"/>
    <property type="project" value="UniProtKB-UniRule"/>
</dbReference>
<feature type="binding site" evidence="8">
    <location>
        <begin position="181"/>
        <end position="184"/>
    </location>
    <ligand>
        <name>ATP</name>
        <dbReference type="ChEBI" id="CHEBI:30616"/>
    </ligand>
</feature>
<protein>
    <recommendedName>
        <fullName evidence="8">Pantothenate synthetase</fullName>
        <shortName evidence="8">PS</shortName>
        <ecNumber evidence="8">6.3.2.1</ecNumber>
    </recommendedName>
    <alternativeName>
        <fullName evidence="8">Pantoate--beta-alanine ligase</fullName>
    </alternativeName>
    <alternativeName>
        <fullName evidence="8">Pantoate-activating enzyme</fullName>
    </alternativeName>
</protein>
<feature type="binding site" evidence="8">
    <location>
        <begin position="26"/>
        <end position="33"/>
    </location>
    <ligand>
        <name>ATP</name>
        <dbReference type="ChEBI" id="CHEBI:30616"/>
    </ligand>
</feature>
<gene>
    <name evidence="8 9" type="primary">panC</name>
    <name evidence="9" type="ORF">H9889_08930</name>
</gene>
<feature type="active site" description="Proton donor" evidence="8">
    <location>
        <position position="33"/>
    </location>
</feature>
<keyword evidence="8" id="KW-0963">Cytoplasm</keyword>
<keyword evidence="3 8" id="KW-0436">Ligase</keyword>
<evidence type="ECO:0000256" key="5">
    <source>
        <dbReference type="ARBA" id="ARBA00022741"/>
    </source>
</evidence>
<evidence type="ECO:0000313" key="10">
    <source>
        <dbReference type="Proteomes" id="UP000823934"/>
    </source>
</evidence>
<dbReference type="EMBL" id="DXHP01000194">
    <property type="protein sequence ID" value="HIW07428.1"/>
    <property type="molecule type" value="Genomic_DNA"/>
</dbReference>
<reference evidence="9" key="2">
    <citation type="submission" date="2021-04" db="EMBL/GenBank/DDBJ databases">
        <authorList>
            <person name="Gilroy R."/>
        </authorList>
    </citation>
    <scope>NUCLEOTIDE SEQUENCE</scope>
    <source>
        <strain evidence="9">CHK160-9182</strain>
    </source>
</reference>
<dbReference type="GO" id="GO:0005829">
    <property type="term" value="C:cytosol"/>
    <property type="evidence" value="ECO:0007669"/>
    <property type="project" value="TreeGrafter"/>
</dbReference>
<organism evidence="9 10">
    <name type="scientific">Candidatus Ignatzschineria merdigallinarum</name>
    <dbReference type="NCBI Taxonomy" id="2838621"/>
    <lineage>
        <taxon>Bacteria</taxon>
        <taxon>Pseudomonadati</taxon>
        <taxon>Pseudomonadota</taxon>
        <taxon>Gammaproteobacteria</taxon>
        <taxon>Cardiobacteriales</taxon>
        <taxon>Ignatzschineriaceae</taxon>
        <taxon>Ignatzschineria</taxon>
    </lineage>
</organism>
<accession>A0A9D1TUP6</accession>
<proteinExistence type="inferred from homology"/>
<dbReference type="PANTHER" id="PTHR21299">
    <property type="entry name" value="CYTIDYLATE KINASE/PANTOATE-BETA-ALANINE LIGASE"/>
    <property type="match status" value="1"/>
</dbReference>
<dbReference type="InterPro" id="IPR014729">
    <property type="entry name" value="Rossmann-like_a/b/a_fold"/>
</dbReference>
<dbReference type="SUPFAM" id="SSF52374">
    <property type="entry name" value="Nucleotidylyl transferase"/>
    <property type="match status" value="1"/>
</dbReference>
<feature type="binding site" evidence="8">
    <location>
        <begin position="144"/>
        <end position="147"/>
    </location>
    <ligand>
        <name>ATP</name>
        <dbReference type="ChEBI" id="CHEBI:30616"/>
    </ligand>
</feature>
<dbReference type="Gene3D" id="3.40.50.620">
    <property type="entry name" value="HUPs"/>
    <property type="match status" value="1"/>
</dbReference>
<dbReference type="Pfam" id="PF02569">
    <property type="entry name" value="Pantoate_ligase"/>
    <property type="match status" value="1"/>
</dbReference>
<comment type="miscellaneous">
    <text evidence="8">The reaction proceeds by a bi uni uni bi ping pong mechanism.</text>
</comment>
<evidence type="ECO:0000256" key="2">
    <source>
        <dbReference type="ARBA" id="ARBA00009256"/>
    </source>
</evidence>
<dbReference type="HAMAP" id="MF_00158">
    <property type="entry name" value="PanC"/>
    <property type="match status" value="1"/>
</dbReference>
<evidence type="ECO:0000256" key="3">
    <source>
        <dbReference type="ARBA" id="ARBA00022598"/>
    </source>
</evidence>
<comment type="similarity">
    <text evidence="2 8">Belongs to the pantothenate synthetase family.</text>
</comment>
<dbReference type="NCBIfam" id="TIGR00125">
    <property type="entry name" value="cyt_tran_rel"/>
    <property type="match status" value="1"/>
</dbReference>
<sequence>MKILKSVEDVRLWRAQYQDVAFVPTMGNLHAGHLSLVTEAKRVSPHVIVSIFVNPLQFGVGEDLESYPRTLDADIEKLTAAGVSALFLPTPEILYTEDEPFMVVPPASLIGDLCGKDRPGHFEGVATVVAKFFNIVQPTFACFGKKDYQQLRVIEAMVEALNFDIQIIPVAIERAAKGLALSSRNGYLSETQTNDALLLSQTLLQMKQEIEQVASDDAIVTNSYVDLEMKMTQLLQSQGFIVDYLTIRAQKSLKIAEITDQDLVILVAAKVGKTRLLDNIEVTI</sequence>
<dbReference type="EC" id="6.3.2.1" evidence="8"/>
<evidence type="ECO:0000256" key="7">
    <source>
        <dbReference type="ARBA" id="ARBA00048258"/>
    </source>
</evidence>
<comment type="catalytic activity">
    <reaction evidence="7 8">
        <text>(R)-pantoate + beta-alanine + ATP = (R)-pantothenate + AMP + diphosphate + H(+)</text>
        <dbReference type="Rhea" id="RHEA:10912"/>
        <dbReference type="ChEBI" id="CHEBI:15378"/>
        <dbReference type="ChEBI" id="CHEBI:15980"/>
        <dbReference type="ChEBI" id="CHEBI:29032"/>
        <dbReference type="ChEBI" id="CHEBI:30616"/>
        <dbReference type="ChEBI" id="CHEBI:33019"/>
        <dbReference type="ChEBI" id="CHEBI:57966"/>
        <dbReference type="ChEBI" id="CHEBI:456215"/>
        <dbReference type="EC" id="6.3.2.1"/>
    </reaction>
</comment>
<dbReference type="PANTHER" id="PTHR21299:SF1">
    <property type="entry name" value="PANTOATE--BETA-ALANINE LIGASE"/>
    <property type="match status" value="1"/>
</dbReference>
<dbReference type="InterPro" id="IPR004821">
    <property type="entry name" value="Cyt_trans-like"/>
</dbReference>
<evidence type="ECO:0000313" key="9">
    <source>
        <dbReference type="EMBL" id="HIW07428.1"/>
    </source>
</evidence>
<keyword evidence="4 8" id="KW-0566">Pantothenate biosynthesis</keyword>
<comment type="caution">
    <text evidence="9">The sequence shown here is derived from an EMBL/GenBank/DDBJ whole genome shotgun (WGS) entry which is preliminary data.</text>
</comment>
<feature type="binding site" evidence="8">
    <location>
        <position position="57"/>
    </location>
    <ligand>
        <name>beta-alanine</name>
        <dbReference type="ChEBI" id="CHEBI:57966"/>
    </ligand>
</feature>
<keyword evidence="6 8" id="KW-0067">ATP-binding</keyword>
<dbReference type="InterPro" id="IPR003721">
    <property type="entry name" value="Pantoate_ligase"/>
</dbReference>
<dbReference type="GO" id="GO:0005524">
    <property type="term" value="F:ATP binding"/>
    <property type="evidence" value="ECO:0007669"/>
    <property type="project" value="UniProtKB-KW"/>
</dbReference>
<reference evidence="9" key="1">
    <citation type="journal article" date="2021" name="PeerJ">
        <title>Extensive microbial diversity within the chicken gut microbiome revealed by metagenomics and culture.</title>
        <authorList>
            <person name="Gilroy R."/>
            <person name="Ravi A."/>
            <person name="Getino M."/>
            <person name="Pursley I."/>
            <person name="Horton D.L."/>
            <person name="Alikhan N.F."/>
            <person name="Baker D."/>
            <person name="Gharbi K."/>
            <person name="Hall N."/>
            <person name="Watson M."/>
            <person name="Adriaenssens E.M."/>
            <person name="Foster-Nyarko E."/>
            <person name="Jarju S."/>
            <person name="Secka A."/>
            <person name="Antonio M."/>
            <person name="Oren A."/>
            <person name="Chaudhuri R.R."/>
            <person name="La Ragione R."/>
            <person name="Hildebrand F."/>
            <person name="Pallen M.J."/>
        </authorList>
    </citation>
    <scope>NUCLEOTIDE SEQUENCE</scope>
    <source>
        <strain evidence="9">CHK160-9182</strain>
    </source>
</reference>
<comment type="subunit">
    <text evidence="8">Homodimer.</text>
</comment>
<feature type="binding site" evidence="8">
    <location>
        <position position="150"/>
    </location>
    <ligand>
        <name>(R)-pantoate</name>
        <dbReference type="ChEBI" id="CHEBI:15980"/>
    </ligand>
</feature>
<evidence type="ECO:0000256" key="8">
    <source>
        <dbReference type="HAMAP-Rule" id="MF_00158"/>
    </source>
</evidence>
<comment type="pathway">
    <text evidence="1 8">Cofactor biosynthesis; (R)-pantothenate biosynthesis; (R)-pantothenate from (R)-pantoate and beta-alanine: step 1/1.</text>
</comment>
<comment type="caution">
    <text evidence="8">Lacks conserved residue(s) required for the propagation of feature annotation.</text>
</comment>
<keyword evidence="5 8" id="KW-0547">Nucleotide-binding</keyword>
<dbReference type="Proteomes" id="UP000823934">
    <property type="component" value="Unassembled WGS sequence"/>
</dbReference>
<dbReference type="AlphaFoldDB" id="A0A9D1TUP6"/>
<evidence type="ECO:0000256" key="1">
    <source>
        <dbReference type="ARBA" id="ARBA00004990"/>
    </source>
</evidence>
<dbReference type="CDD" id="cd00560">
    <property type="entry name" value="PanC"/>
    <property type="match status" value="1"/>
</dbReference>
<feature type="binding site" evidence="8">
    <location>
        <position position="57"/>
    </location>
    <ligand>
        <name>(R)-pantoate</name>
        <dbReference type="ChEBI" id="CHEBI:15980"/>
    </ligand>
</feature>
<comment type="subcellular location">
    <subcellularLocation>
        <location evidence="8">Cytoplasm</location>
    </subcellularLocation>
</comment>
<name>A0A9D1TUP6_9GAMM</name>
<dbReference type="Gene3D" id="3.30.1300.10">
    <property type="entry name" value="Pantoate-beta-alanine ligase, C-terminal domain"/>
    <property type="match status" value="1"/>
</dbReference>